<proteinExistence type="predicted"/>
<gene>
    <name evidence="1" type="ORF">CLIB1423_35S00364</name>
</gene>
<reference evidence="1" key="1">
    <citation type="submission" date="2022-03" db="EMBL/GenBank/DDBJ databases">
        <authorList>
            <person name="Legras J.-L."/>
            <person name="Devillers H."/>
            <person name="Grondin C."/>
        </authorList>
    </citation>
    <scope>NUCLEOTIDE SEQUENCE</scope>
    <source>
        <strain evidence="1">CLIB 1423</strain>
    </source>
</reference>
<comment type="caution">
    <text evidence="1">The sequence shown here is derived from an EMBL/GenBank/DDBJ whole genome shotgun (WGS) entry which is preliminary data.</text>
</comment>
<dbReference type="Proteomes" id="UP000837801">
    <property type="component" value="Unassembled WGS sequence"/>
</dbReference>
<name>A0A9P0QWY7_9ASCO</name>
<organism evidence="1 2">
    <name type="scientific">[Candida] railenensis</name>
    <dbReference type="NCBI Taxonomy" id="45579"/>
    <lineage>
        <taxon>Eukaryota</taxon>
        <taxon>Fungi</taxon>
        <taxon>Dikarya</taxon>
        <taxon>Ascomycota</taxon>
        <taxon>Saccharomycotina</taxon>
        <taxon>Pichiomycetes</taxon>
        <taxon>Debaryomycetaceae</taxon>
        <taxon>Kurtzmaniella</taxon>
    </lineage>
</organism>
<protein>
    <submittedName>
        <fullName evidence="1">Uncharacterized protein</fullName>
    </submittedName>
</protein>
<evidence type="ECO:0000313" key="2">
    <source>
        <dbReference type="Proteomes" id="UP000837801"/>
    </source>
</evidence>
<sequence length="135" mass="15760">MRSPEYSLSIPFLTQLKSSYTSNTMFGLSGFKFTYFSLFSPLSSFSSTSLTLRISRSVYRPYQFCTIFHHTKFSVQKIFLSESGRVHPKYLGYIFTYSTSVVAYWQARLKQLTPHIIREPVAIILYNSYNRRSKS</sequence>
<evidence type="ECO:0000313" key="1">
    <source>
        <dbReference type="EMBL" id="CAH2355821.1"/>
    </source>
</evidence>
<dbReference type="AlphaFoldDB" id="A0A9P0QWY7"/>
<dbReference type="EMBL" id="CAKXYY010000035">
    <property type="protein sequence ID" value="CAH2355821.1"/>
    <property type="molecule type" value="Genomic_DNA"/>
</dbReference>
<keyword evidence="2" id="KW-1185">Reference proteome</keyword>
<accession>A0A9P0QWY7</accession>